<dbReference type="Pfam" id="PF00107">
    <property type="entry name" value="ADH_zinc_N"/>
    <property type="match status" value="1"/>
</dbReference>
<dbReference type="Proteomes" id="UP000813461">
    <property type="component" value="Unassembled WGS sequence"/>
</dbReference>
<dbReference type="InterPro" id="IPR013149">
    <property type="entry name" value="ADH-like_C"/>
</dbReference>
<evidence type="ECO:0000313" key="5">
    <source>
        <dbReference type="EMBL" id="KAH7067214.1"/>
    </source>
</evidence>
<evidence type="ECO:0000313" key="6">
    <source>
        <dbReference type="Proteomes" id="UP000813461"/>
    </source>
</evidence>
<dbReference type="InterPro" id="IPR011032">
    <property type="entry name" value="GroES-like_sf"/>
</dbReference>
<keyword evidence="3" id="KW-0560">Oxidoreductase</keyword>
<dbReference type="Gene3D" id="3.40.50.720">
    <property type="entry name" value="NAD(P)-binding Rossmann-like Domain"/>
    <property type="match status" value="1"/>
</dbReference>
<dbReference type="Gene3D" id="3.90.180.10">
    <property type="entry name" value="Medium-chain alcohol dehydrogenases, catalytic domain"/>
    <property type="match status" value="1"/>
</dbReference>
<proteinExistence type="inferred from homology"/>
<dbReference type="InterPro" id="IPR020843">
    <property type="entry name" value="ER"/>
</dbReference>
<dbReference type="SMART" id="SM00829">
    <property type="entry name" value="PKS_ER"/>
    <property type="match status" value="1"/>
</dbReference>
<dbReference type="OrthoDB" id="10257049at2759"/>
<comment type="subunit">
    <text evidence="2">Monomer.</text>
</comment>
<dbReference type="InterPro" id="IPR013154">
    <property type="entry name" value="ADH-like_N"/>
</dbReference>
<protein>
    <submittedName>
        <fullName evidence="5">Quinone reductase</fullName>
    </submittedName>
</protein>
<dbReference type="PANTHER" id="PTHR45348:SF2">
    <property type="entry name" value="ZINC-TYPE ALCOHOL DEHYDROGENASE-LIKE PROTEIN C2E1P3.01"/>
    <property type="match status" value="1"/>
</dbReference>
<reference evidence="5" key="1">
    <citation type="journal article" date="2021" name="Nat. Commun.">
        <title>Genetic determinants of endophytism in the Arabidopsis root mycobiome.</title>
        <authorList>
            <person name="Mesny F."/>
            <person name="Miyauchi S."/>
            <person name="Thiergart T."/>
            <person name="Pickel B."/>
            <person name="Atanasova L."/>
            <person name="Karlsson M."/>
            <person name="Huettel B."/>
            <person name="Barry K.W."/>
            <person name="Haridas S."/>
            <person name="Chen C."/>
            <person name="Bauer D."/>
            <person name="Andreopoulos W."/>
            <person name="Pangilinan J."/>
            <person name="LaButti K."/>
            <person name="Riley R."/>
            <person name="Lipzen A."/>
            <person name="Clum A."/>
            <person name="Drula E."/>
            <person name="Henrissat B."/>
            <person name="Kohler A."/>
            <person name="Grigoriev I.V."/>
            <person name="Martin F.M."/>
            <person name="Hacquard S."/>
        </authorList>
    </citation>
    <scope>NUCLEOTIDE SEQUENCE</scope>
    <source>
        <strain evidence="5">MPI-SDFR-AT-0120</strain>
    </source>
</reference>
<evidence type="ECO:0000256" key="3">
    <source>
        <dbReference type="ARBA" id="ARBA00023002"/>
    </source>
</evidence>
<evidence type="ECO:0000259" key="4">
    <source>
        <dbReference type="SMART" id="SM00829"/>
    </source>
</evidence>
<dbReference type="InterPro" id="IPR047122">
    <property type="entry name" value="Trans-enoyl_RdTase-like"/>
</dbReference>
<comment type="similarity">
    <text evidence="1">Belongs to the zinc-containing alcohol dehydrogenase family.</text>
</comment>
<evidence type="ECO:0000256" key="2">
    <source>
        <dbReference type="ARBA" id="ARBA00011245"/>
    </source>
</evidence>
<sequence>MKCISKDEGEDLWLFIHTKDTLNMVSIMSQTHLASVLAQKGGPLTIEKRNTPEPGSGEILIDVQAVALNPVDYYQRDFGMQVPVYPAVLGSDTAGTVVKVGSDVPSFLVPGTRVIALASSFYQNGLPDYGAFQKLALAQAEAVIPLPEYLSFEQGAALPLGVMTALTAWTSIGIPLDTKLSPQDKQAVLIWGGASSVGTFAIQSARVLGFTVYATASAKHHEYLKKLGAHVVFDYKDPDVVGKVVEAVKRDGLTLTTAHCVVDNCLQQTLEILKQTKENAPAKVAHSPLLPEDHPTLENTEIKFNFPPMEKGLRDKHIHDCFHVWLQGALRAGTVVPSPQIEVQTGGLEGVNEGLDKLRAGVSGTKIVVPI</sequence>
<dbReference type="SUPFAM" id="SSF51735">
    <property type="entry name" value="NAD(P)-binding Rossmann-fold domains"/>
    <property type="match status" value="1"/>
</dbReference>
<keyword evidence="6" id="KW-1185">Reference proteome</keyword>
<dbReference type="Pfam" id="PF08240">
    <property type="entry name" value="ADH_N"/>
    <property type="match status" value="1"/>
</dbReference>
<accession>A0A8K0QT45</accession>
<dbReference type="InterPro" id="IPR036291">
    <property type="entry name" value="NAD(P)-bd_dom_sf"/>
</dbReference>
<dbReference type="EMBL" id="JAGMVJ010000035">
    <property type="protein sequence ID" value="KAH7067214.1"/>
    <property type="molecule type" value="Genomic_DNA"/>
</dbReference>
<organism evidence="5 6">
    <name type="scientific">Paraphoma chrysanthemicola</name>
    <dbReference type="NCBI Taxonomy" id="798071"/>
    <lineage>
        <taxon>Eukaryota</taxon>
        <taxon>Fungi</taxon>
        <taxon>Dikarya</taxon>
        <taxon>Ascomycota</taxon>
        <taxon>Pezizomycotina</taxon>
        <taxon>Dothideomycetes</taxon>
        <taxon>Pleosporomycetidae</taxon>
        <taxon>Pleosporales</taxon>
        <taxon>Pleosporineae</taxon>
        <taxon>Phaeosphaeriaceae</taxon>
        <taxon>Paraphoma</taxon>
    </lineage>
</organism>
<dbReference type="AlphaFoldDB" id="A0A8K0QT45"/>
<dbReference type="GO" id="GO:0016651">
    <property type="term" value="F:oxidoreductase activity, acting on NAD(P)H"/>
    <property type="evidence" value="ECO:0007669"/>
    <property type="project" value="InterPro"/>
</dbReference>
<dbReference type="PANTHER" id="PTHR45348">
    <property type="entry name" value="HYPOTHETICAL OXIDOREDUCTASE (EUROFUNG)"/>
    <property type="match status" value="1"/>
</dbReference>
<name>A0A8K0QT45_9PLEO</name>
<dbReference type="CDD" id="cd08249">
    <property type="entry name" value="enoyl_reductase_like"/>
    <property type="match status" value="1"/>
</dbReference>
<dbReference type="SUPFAM" id="SSF50129">
    <property type="entry name" value="GroES-like"/>
    <property type="match status" value="1"/>
</dbReference>
<evidence type="ECO:0000256" key="1">
    <source>
        <dbReference type="ARBA" id="ARBA00008072"/>
    </source>
</evidence>
<feature type="domain" description="Enoyl reductase (ER)" evidence="4">
    <location>
        <begin position="41"/>
        <end position="369"/>
    </location>
</feature>
<comment type="caution">
    <text evidence="5">The sequence shown here is derived from an EMBL/GenBank/DDBJ whole genome shotgun (WGS) entry which is preliminary data.</text>
</comment>
<gene>
    <name evidence="5" type="ORF">FB567DRAFT_541965</name>
</gene>